<evidence type="ECO:0000313" key="2">
    <source>
        <dbReference type="EMBL" id="TPX77731.1"/>
    </source>
</evidence>
<dbReference type="PROSITE" id="PS50280">
    <property type="entry name" value="SET"/>
    <property type="match status" value="1"/>
</dbReference>
<proteinExistence type="predicted"/>
<name>A0A507FMS7_9FUNG</name>
<dbReference type="AlphaFoldDB" id="A0A507FMS7"/>
<keyword evidence="3" id="KW-1185">Reference proteome</keyword>
<dbReference type="EMBL" id="QEAP01000015">
    <property type="protein sequence ID" value="TPX77731.1"/>
    <property type="molecule type" value="Genomic_DNA"/>
</dbReference>
<dbReference type="Gene3D" id="2.170.270.10">
    <property type="entry name" value="SET domain"/>
    <property type="match status" value="1"/>
</dbReference>
<organism evidence="2 3">
    <name type="scientific">Chytriomyces confervae</name>
    <dbReference type="NCBI Taxonomy" id="246404"/>
    <lineage>
        <taxon>Eukaryota</taxon>
        <taxon>Fungi</taxon>
        <taxon>Fungi incertae sedis</taxon>
        <taxon>Chytridiomycota</taxon>
        <taxon>Chytridiomycota incertae sedis</taxon>
        <taxon>Chytridiomycetes</taxon>
        <taxon>Chytridiales</taxon>
        <taxon>Chytriomycetaceae</taxon>
        <taxon>Chytriomyces</taxon>
    </lineage>
</organism>
<dbReference type="STRING" id="246404.A0A507FMS7"/>
<protein>
    <recommendedName>
        <fullName evidence="1">SET domain-containing protein</fullName>
    </recommendedName>
</protein>
<evidence type="ECO:0000313" key="3">
    <source>
        <dbReference type="Proteomes" id="UP000320333"/>
    </source>
</evidence>
<reference evidence="2 3" key="1">
    <citation type="journal article" date="2019" name="Sci. Rep.">
        <title>Comparative genomics of chytrid fungi reveal insights into the obligate biotrophic and pathogenic lifestyle of Synchytrium endobioticum.</title>
        <authorList>
            <person name="van de Vossenberg B.T.L.H."/>
            <person name="Warris S."/>
            <person name="Nguyen H.D.T."/>
            <person name="van Gent-Pelzer M.P.E."/>
            <person name="Joly D.L."/>
            <person name="van de Geest H.C."/>
            <person name="Bonants P.J.M."/>
            <person name="Smith D.S."/>
            <person name="Levesque C.A."/>
            <person name="van der Lee T.A.J."/>
        </authorList>
    </citation>
    <scope>NUCLEOTIDE SEQUENCE [LARGE SCALE GENOMIC DNA]</scope>
    <source>
        <strain evidence="2 3">CBS 675.73</strain>
    </source>
</reference>
<feature type="domain" description="SET" evidence="1">
    <location>
        <begin position="66"/>
        <end position="233"/>
    </location>
</feature>
<dbReference type="Proteomes" id="UP000320333">
    <property type="component" value="Unassembled WGS sequence"/>
</dbReference>
<evidence type="ECO:0000259" key="1">
    <source>
        <dbReference type="PROSITE" id="PS50280"/>
    </source>
</evidence>
<gene>
    <name evidence="2" type="ORF">CcCBS67573_g00995</name>
</gene>
<dbReference type="InterPro" id="IPR046341">
    <property type="entry name" value="SET_dom_sf"/>
</dbReference>
<dbReference type="OrthoDB" id="5792673at2759"/>
<sequence>MADGVIDTRPTPPPTILPRNWPSNITFAPEYVISPDLGIEALPPVSPDQQLKHKFPTLHPKPYAAPLAQIAKIVDPKHPAYTQNGLFCLRDIPCNTHIVDYIGLVISADSDVVQNSDYVLDFGGGGTGCSILAQDGVTEIRLAVDGQTIGNEGRMVNDARGVPCNTFEQFDRRSKKAVKKAQNPEFAHFSSKSKPNVEFRSYVSSKNGEMRMGLFCCSTSGIRAGQELLISYGKGYWLSRGVDLEEMYQ</sequence>
<dbReference type="SUPFAM" id="SSF82199">
    <property type="entry name" value="SET domain"/>
    <property type="match status" value="1"/>
</dbReference>
<dbReference type="InterPro" id="IPR001214">
    <property type="entry name" value="SET_dom"/>
</dbReference>
<dbReference type="Pfam" id="PF00856">
    <property type="entry name" value="SET"/>
    <property type="match status" value="1"/>
</dbReference>
<comment type="caution">
    <text evidence="2">The sequence shown here is derived from an EMBL/GenBank/DDBJ whole genome shotgun (WGS) entry which is preliminary data.</text>
</comment>
<accession>A0A507FMS7</accession>